<proteinExistence type="predicted"/>
<gene>
    <name evidence="2" type="ORF">UFOPK1740_00437</name>
</gene>
<reference evidence="2" key="1">
    <citation type="submission" date="2020-05" db="EMBL/GenBank/DDBJ databases">
        <authorList>
            <person name="Chiriac C."/>
            <person name="Salcher M."/>
            <person name="Ghai R."/>
            <person name="Kavagutti S V."/>
        </authorList>
    </citation>
    <scope>NUCLEOTIDE SEQUENCE</scope>
</reference>
<evidence type="ECO:0000256" key="1">
    <source>
        <dbReference type="SAM" id="Phobius"/>
    </source>
</evidence>
<evidence type="ECO:0000313" key="2">
    <source>
        <dbReference type="EMBL" id="CAB4573882.1"/>
    </source>
</evidence>
<keyword evidence="1" id="KW-0472">Membrane</keyword>
<dbReference type="EMBL" id="CAEZTU010000011">
    <property type="protein sequence ID" value="CAB4573882.1"/>
    <property type="molecule type" value="Genomic_DNA"/>
</dbReference>
<organism evidence="2">
    <name type="scientific">freshwater metagenome</name>
    <dbReference type="NCBI Taxonomy" id="449393"/>
    <lineage>
        <taxon>unclassified sequences</taxon>
        <taxon>metagenomes</taxon>
        <taxon>ecological metagenomes</taxon>
    </lineage>
</organism>
<protein>
    <submittedName>
        <fullName evidence="2">Unannotated protein</fullName>
    </submittedName>
</protein>
<feature type="transmembrane region" description="Helical" evidence="1">
    <location>
        <begin position="16"/>
        <end position="36"/>
    </location>
</feature>
<keyword evidence="1" id="KW-0812">Transmembrane</keyword>
<accession>A0A6J6EBR2</accession>
<sequence>MIKLSEMAEKSVDLPFSPVIFGLGTFGLLCFALFLVTRLDSDR</sequence>
<name>A0A6J6EBR2_9ZZZZ</name>
<keyword evidence="1" id="KW-1133">Transmembrane helix</keyword>
<dbReference type="AlphaFoldDB" id="A0A6J6EBR2"/>